<evidence type="ECO:0000313" key="20">
    <source>
        <dbReference type="EMBL" id="KAF0301330.1"/>
    </source>
</evidence>
<dbReference type="NCBIfam" id="TIGR01216">
    <property type="entry name" value="ATP_synt_epsi"/>
    <property type="match status" value="1"/>
</dbReference>
<dbReference type="InterPro" id="IPR036794">
    <property type="entry name" value="ATP_F1_dsu/esu_C_sf"/>
</dbReference>
<evidence type="ECO:0000256" key="15">
    <source>
        <dbReference type="ARBA" id="ARBA00056834"/>
    </source>
</evidence>
<evidence type="ECO:0000256" key="13">
    <source>
        <dbReference type="ARBA" id="ARBA00031669"/>
    </source>
</evidence>
<dbReference type="InterPro" id="IPR048937">
    <property type="entry name" value="ATPD_C_metazoa"/>
</dbReference>
<dbReference type="InterPro" id="IPR020546">
    <property type="entry name" value="ATP_synth_F1_dsu/esu_N"/>
</dbReference>
<feature type="domain" description="ATP synthase F1 complex delta/epsilon subunit N-terminal" evidence="18">
    <location>
        <begin position="29"/>
        <end position="108"/>
    </location>
</feature>
<dbReference type="SUPFAM" id="SSF51344">
    <property type="entry name" value="Epsilon subunit of F1F0-ATP synthase N-terminal domain"/>
    <property type="match status" value="1"/>
</dbReference>
<proteinExistence type="inferred from homology"/>
<dbReference type="Gene3D" id="2.60.15.10">
    <property type="entry name" value="F0F1 ATP synthase delta/epsilon subunit, N-terminal"/>
    <property type="match status" value="1"/>
</dbReference>
<evidence type="ECO:0000256" key="11">
    <source>
        <dbReference type="ARBA" id="ARBA00023196"/>
    </source>
</evidence>
<dbReference type="GO" id="GO:0045259">
    <property type="term" value="C:proton-transporting ATP synthase complex"/>
    <property type="evidence" value="ECO:0007669"/>
    <property type="project" value="UniProtKB-KW"/>
</dbReference>
<evidence type="ECO:0000313" key="21">
    <source>
        <dbReference type="Proteomes" id="UP000440578"/>
    </source>
</evidence>
<evidence type="ECO:0000256" key="8">
    <source>
        <dbReference type="ARBA" id="ARBA00023065"/>
    </source>
</evidence>
<evidence type="ECO:0000256" key="9">
    <source>
        <dbReference type="ARBA" id="ARBA00023128"/>
    </source>
</evidence>
<dbReference type="PANTHER" id="PTHR13822:SF7">
    <property type="entry name" value="ATP SYNTHASE SUBUNIT DELTA, MITOCHONDRIAL"/>
    <property type="match status" value="1"/>
</dbReference>
<evidence type="ECO:0000256" key="2">
    <source>
        <dbReference type="ARBA" id="ARBA00005712"/>
    </source>
</evidence>
<comment type="subunit">
    <text evidence="16">Component of the ATP synthase complex composed at least of ATP5F1A/subunit alpha, ATP5F1B/subunit beta, ATP5MC1/subunit c (homooctomer), MT-ATP6/subunit a, MT-ATP8/subunit 8, ATP5ME/subunit e, ATP5MF/subunit f, ATP5MG/subunit g, ATP5MK/subunit k, ATP5MJ/subunit j, ATP5F1C/subunit gamma, ATP5F1D/subunit delta, ATP5F1E/subunit epsilon, ATP5PF/subunit F6, ATP5PB/subunit b, ATP5PD/subunit d, ATP5PO/subunit OSCP. ATP synthase complex consists of a soluble F(1) head domain (subunits alpha(3) and beta(3)) - the catalytic core - and a membrane F(0) domain - the membrane proton channel (subunits c, a, 8, e, f, g, k and j). These two domains are linked by a central stalk (subunits gamma, delta, and epsilon) rotating inside the F1 region and a stationary peripheral stalk (subunits F6, b, d, and OSCP). Component of a complex composed at least by ATPIF1, ATP5F1A, ATP5F1B, ATP5F1C AND ATP5F1E.</text>
</comment>
<keyword evidence="9" id="KW-0496">Mitochondrion</keyword>
<evidence type="ECO:0000256" key="16">
    <source>
        <dbReference type="ARBA" id="ARBA00062932"/>
    </source>
</evidence>
<protein>
    <recommendedName>
        <fullName evidence="17">ATP synthase F(1) complex subunit delta, mitochondrial</fullName>
    </recommendedName>
    <alternativeName>
        <fullName evidence="14">ATP synthase F1 subunit delta</fullName>
    </alternativeName>
    <alternativeName>
        <fullName evidence="13">F-ATPase delta subunit</fullName>
    </alternativeName>
</protein>
<evidence type="ECO:0000256" key="7">
    <source>
        <dbReference type="ARBA" id="ARBA00022990"/>
    </source>
</evidence>
<accession>A0A6A4WCF3</accession>
<evidence type="ECO:0000259" key="19">
    <source>
        <dbReference type="Pfam" id="PF21335"/>
    </source>
</evidence>
<dbReference type="Gene3D" id="1.20.5.440">
    <property type="entry name" value="ATP synthase delta/epsilon subunit, C-terminal domain"/>
    <property type="match status" value="1"/>
</dbReference>
<dbReference type="OrthoDB" id="270171at2759"/>
<feature type="domain" description="F1F0-ATP synthase delta subunit C-terminal" evidence="19">
    <location>
        <begin position="114"/>
        <end position="155"/>
    </location>
</feature>
<comment type="subcellular location">
    <subcellularLocation>
        <location evidence="1">Mitochondrion inner membrane</location>
    </subcellularLocation>
</comment>
<keyword evidence="12" id="KW-0066">ATP synthesis</keyword>
<dbReference type="InterPro" id="IPR001469">
    <property type="entry name" value="ATP_synth_F1_dsu/esu"/>
</dbReference>
<keyword evidence="8" id="KW-0406">Ion transport</keyword>
<evidence type="ECO:0000259" key="18">
    <source>
        <dbReference type="Pfam" id="PF02823"/>
    </source>
</evidence>
<keyword evidence="11" id="KW-0139">CF(1)</keyword>
<evidence type="ECO:0000256" key="6">
    <source>
        <dbReference type="ARBA" id="ARBA00022946"/>
    </source>
</evidence>
<evidence type="ECO:0000256" key="4">
    <source>
        <dbReference type="ARBA" id="ARBA00022781"/>
    </source>
</evidence>
<dbReference type="Proteomes" id="UP000440578">
    <property type="component" value="Unassembled WGS sequence"/>
</dbReference>
<keyword evidence="6" id="KW-0809">Transit peptide</keyword>
<keyword evidence="5" id="KW-0999">Mitochondrion inner membrane</keyword>
<comment type="function">
    <text evidence="15">Subunit delta, of the mitochondrial membrane ATP synthase complex (F(1)F(0) ATP synthase or Complex V) that produces ATP from ADP in the presence of a proton gradient across the membrane which is generated by electron transport complexes of the respiratory chain. ATP synthase complex consist of a soluble F(1) head domain - the catalytic core - and a membrane F(1) domain - the membrane proton channel. These two domains are linked by a central stalk rotating inside the F(1) region and a stationary peripheral stalk. During catalysis, ATP synthesis in the catalytic domain of F(1) is coupled via a rotary mechanism of the central stalk subunits to proton translocation. In vivo, can only synthesize ATP although its ATP hydrolase activity can be activated artificially in vitro. With the central stalk subunit gamma, is essential for the biogenesis of F(1) catalytic part of the ATP synthase complex namely in the formation of F1 assembly intermediate.</text>
</comment>
<dbReference type="InterPro" id="IPR036771">
    <property type="entry name" value="ATPsynth_dsu/esu_N"/>
</dbReference>
<dbReference type="FunFam" id="2.60.15.10:FF:000004">
    <property type="entry name" value="ATP synthase subunit delta, mitochondrial"/>
    <property type="match status" value="1"/>
</dbReference>
<keyword evidence="21" id="KW-1185">Reference proteome</keyword>
<dbReference type="EMBL" id="VIIS01001173">
    <property type="protein sequence ID" value="KAF0301330.1"/>
    <property type="molecule type" value="Genomic_DNA"/>
</dbReference>
<dbReference type="FunFam" id="1.20.5.440:FF:000002">
    <property type="entry name" value="ATP synthase subunit delta, mitochondrial"/>
    <property type="match status" value="1"/>
</dbReference>
<evidence type="ECO:0000256" key="10">
    <source>
        <dbReference type="ARBA" id="ARBA00023136"/>
    </source>
</evidence>
<evidence type="ECO:0000256" key="1">
    <source>
        <dbReference type="ARBA" id="ARBA00004273"/>
    </source>
</evidence>
<keyword evidence="10" id="KW-0472">Membrane</keyword>
<dbReference type="SUPFAM" id="SSF46604">
    <property type="entry name" value="Epsilon subunit of F1F0-ATP synthase C-terminal domain"/>
    <property type="match status" value="1"/>
</dbReference>
<reference evidence="20 21" key="1">
    <citation type="submission" date="2019-07" db="EMBL/GenBank/DDBJ databases">
        <title>Draft genome assembly of a fouling barnacle, Amphibalanus amphitrite (Darwin, 1854): The first reference genome for Thecostraca.</title>
        <authorList>
            <person name="Kim W."/>
        </authorList>
    </citation>
    <scope>NUCLEOTIDE SEQUENCE [LARGE SCALE GENOMIC DNA]</scope>
    <source>
        <strain evidence="20">SNU_AA5</strain>
        <tissue evidence="20">Soma without cirri and trophi</tissue>
    </source>
</reference>
<gene>
    <name evidence="20" type="primary">Atp5f1d</name>
    <name evidence="20" type="ORF">FJT64_026337</name>
</gene>
<sequence length="157" mass="16497">MALVRSALRLTRSSGVLAQCSRSMADMPLTFAAPSQVFYNQQDVRQVDVPSFSGNFGILPNHVPVLAVLQPGVVSVVEADGSTNKYFVSSGSVTVNKDSTVQVLAEEAVPLSDLDAAACRQALTQAQADLASATGDQERVEAQIAVEVSEALVKACE</sequence>
<dbReference type="GO" id="GO:0046933">
    <property type="term" value="F:proton-transporting ATP synthase activity, rotational mechanism"/>
    <property type="evidence" value="ECO:0007669"/>
    <property type="project" value="InterPro"/>
</dbReference>
<evidence type="ECO:0000256" key="3">
    <source>
        <dbReference type="ARBA" id="ARBA00022448"/>
    </source>
</evidence>
<comment type="caution">
    <text evidence="20">The sequence shown here is derived from an EMBL/GenBank/DDBJ whole genome shotgun (WGS) entry which is preliminary data.</text>
</comment>
<dbReference type="Pfam" id="PF02823">
    <property type="entry name" value="ATP-synt_DE_N"/>
    <property type="match status" value="1"/>
</dbReference>
<dbReference type="CDD" id="cd12152">
    <property type="entry name" value="F1-ATPase_delta"/>
    <property type="match status" value="1"/>
</dbReference>
<name>A0A6A4WCF3_AMPAM</name>
<dbReference type="HAMAP" id="MF_00530">
    <property type="entry name" value="ATP_synth_epsil_bac"/>
    <property type="match status" value="1"/>
</dbReference>
<comment type="similarity">
    <text evidence="2">Belongs to the ATPase epsilon chain family.</text>
</comment>
<evidence type="ECO:0000256" key="14">
    <source>
        <dbReference type="ARBA" id="ARBA00032372"/>
    </source>
</evidence>
<dbReference type="AlphaFoldDB" id="A0A6A4WCF3"/>
<evidence type="ECO:0000256" key="12">
    <source>
        <dbReference type="ARBA" id="ARBA00023310"/>
    </source>
</evidence>
<dbReference type="GO" id="GO:0005743">
    <property type="term" value="C:mitochondrial inner membrane"/>
    <property type="evidence" value="ECO:0007669"/>
    <property type="project" value="UniProtKB-SubCell"/>
</dbReference>
<organism evidence="20 21">
    <name type="scientific">Amphibalanus amphitrite</name>
    <name type="common">Striped barnacle</name>
    <name type="synonym">Balanus amphitrite</name>
    <dbReference type="NCBI Taxonomy" id="1232801"/>
    <lineage>
        <taxon>Eukaryota</taxon>
        <taxon>Metazoa</taxon>
        <taxon>Ecdysozoa</taxon>
        <taxon>Arthropoda</taxon>
        <taxon>Crustacea</taxon>
        <taxon>Multicrustacea</taxon>
        <taxon>Cirripedia</taxon>
        <taxon>Thoracica</taxon>
        <taxon>Thoracicalcarea</taxon>
        <taxon>Balanomorpha</taxon>
        <taxon>Balanoidea</taxon>
        <taxon>Balanidae</taxon>
        <taxon>Amphibalaninae</taxon>
        <taxon>Amphibalanus</taxon>
    </lineage>
</organism>
<keyword evidence="7" id="KW-0007">Acetylation</keyword>
<dbReference type="Pfam" id="PF21335">
    <property type="entry name" value="ATPD_C_metazoa"/>
    <property type="match status" value="1"/>
</dbReference>
<dbReference type="PANTHER" id="PTHR13822">
    <property type="entry name" value="ATP SYNTHASE DELTA/EPSILON CHAIN"/>
    <property type="match status" value="1"/>
</dbReference>
<keyword evidence="4" id="KW-0375">Hydrogen ion transport</keyword>
<keyword evidence="3" id="KW-0813">Transport</keyword>
<evidence type="ECO:0000256" key="17">
    <source>
        <dbReference type="ARBA" id="ARBA00070799"/>
    </source>
</evidence>
<evidence type="ECO:0000256" key="5">
    <source>
        <dbReference type="ARBA" id="ARBA00022792"/>
    </source>
</evidence>